<evidence type="ECO:0008006" key="4">
    <source>
        <dbReference type="Google" id="ProtNLM"/>
    </source>
</evidence>
<feature type="region of interest" description="Disordered" evidence="1">
    <location>
        <begin position="72"/>
        <end position="119"/>
    </location>
</feature>
<organism evidence="2 3">
    <name type="scientific">Achromobacter mucicolens</name>
    <dbReference type="NCBI Taxonomy" id="1389922"/>
    <lineage>
        <taxon>Bacteria</taxon>
        <taxon>Pseudomonadati</taxon>
        <taxon>Pseudomonadota</taxon>
        <taxon>Betaproteobacteria</taxon>
        <taxon>Burkholderiales</taxon>
        <taxon>Alcaligenaceae</taxon>
        <taxon>Achromobacter</taxon>
    </lineage>
</organism>
<gene>
    <name evidence="2" type="ORF">N5C72_24890</name>
</gene>
<sequence>MEKKHSSQDCAQPTAVQQLNDLRVADPHARLRALLPLIDDLRRQGVSHSKILEVLSRAEVTLKPASLRQALHRWRRRQQQPSPPSKFATAGSASAVPGVPAASSPSQTPTSSIHSKADLVRLRNASDPIDLNELAEIGRRK</sequence>
<feature type="compositionally biased region" description="Low complexity" evidence="1">
    <location>
        <begin position="90"/>
        <end position="112"/>
    </location>
</feature>
<proteinExistence type="predicted"/>
<protein>
    <recommendedName>
        <fullName evidence="4">KfrA N-terminal DNA-binding domain-containing protein</fullName>
    </recommendedName>
</protein>
<dbReference type="Proteomes" id="UP001158644">
    <property type="component" value="Unassembled WGS sequence"/>
</dbReference>
<dbReference type="EMBL" id="JAOBZK010000052">
    <property type="protein sequence ID" value="MDH1181324.1"/>
    <property type="molecule type" value="Genomic_DNA"/>
</dbReference>
<comment type="caution">
    <text evidence="2">The sequence shown here is derived from an EMBL/GenBank/DDBJ whole genome shotgun (WGS) entry which is preliminary data.</text>
</comment>
<dbReference type="RefSeq" id="WP_279992019.1">
    <property type="nucleotide sequence ID" value="NZ_DALZLU010000006.1"/>
</dbReference>
<reference evidence="2 3" key="1">
    <citation type="submission" date="2022-09" db="EMBL/GenBank/DDBJ databases">
        <title>Intensive care unit water sources are persistently colonized with multi-drug resistant bacteria and are the site of extensive horizontal gene transfer of antibiotic resistance genes.</title>
        <authorList>
            <person name="Diorio-Toth L."/>
        </authorList>
    </citation>
    <scope>NUCLEOTIDE SEQUENCE [LARGE SCALE GENOMIC DNA]</scope>
    <source>
        <strain evidence="2 3">GD03967</strain>
    </source>
</reference>
<evidence type="ECO:0000313" key="2">
    <source>
        <dbReference type="EMBL" id="MDH1181324.1"/>
    </source>
</evidence>
<name>A0ABD4Z1W9_9BURK</name>
<dbReference type="AlphaFoldDB" id="A0ABD4Z1W9"/>
<evidence type="ECO:0000256" key="1">
    <source>
        <dbReference type="SAM" id="MobiDB-lite"/>
    </source>
</evidence>
<accession>A0ABD4Z1W9</accession>
<evidence type="ECO:0000313" key="3">
    <source>
        <dbReference type="Proteomes" id="UP001158644"/>
    </source>
</evidence>